<feature type="compositionally biased region" description="Basic residues" evidence="2">
    <location>
        <begin position="275"/>
        <end position="284"/>
    </location>
</feature>
<keyword evidence="1" id="KW-0238">DNA-binding</keyword>
<sequence length="391" mass="44613">MAEEKEMEEVQEKVYPAPQHSHEEVVRERLVFMDSLRRFHSSMATKFMIPVIGGKELDLHLLYVEVTRRGGLAKVIEEKKWREVIAAFKFPPTTTSASFVLRRYYLSLLHHYEQAYYFRTQGPLIPPAASSQTRTPPSKLDHSVVVSDSTMQTPKSRKRCLPEPQNKGEITKIGTVFDSICHKAAPMSVTNIILCHKSEAKGLLSAGPYNFTVTGSIDGKFEYGYMVTVKIGSEILRGVLYHVQQPSAAASSSLAAVVSAAHEASNERCTAAMARTRRRRRRGWRSRDPAHPKPNRSAYNFFFAEKHSKLKVLYPHREREFSKMIGESWNKLNEEERMVYQNYGLKDKERYKREMQEYKERLKLVQPKEMAGAEPSKAASEEVKGVSADGH</sequence>
<proteinExistence type="predicted"/>
<dbReference type="SMART" id="SM01014">
    <property type="entry name" value="ARID"/>
    <property type="match status" value="1"/>
</dbReference>
<evidence type="ECO:0000313" key="5">
    <source>
        <dbReference type="EMBL" id="CAG1848757.1"/>
    </source>
</evidence>
<feature type="domain" description="HMG box" evidence="3">
    <location>
        <begin position="292"/>
        <end position="359"/>
    </location>
</feature>
<dbReference type="PROSITE" id="PS50118">
    <property type="entry name" value="HMG_BOX_2"/>
    <property type="match status" value="1"/>
</dbReference>
<dbReference type="SUPFAM" id="SSF47095">
    <property type="entry name" value="HMG-box"/>
    <property type="match status" value="1"/>
</dbReference>
<feature type="region of interest" description="Disordered" evidence="2">
    <location>
        <begin position="273"/>
        <end position="292"/>
    </location>
</feature>
<dbReference type="Pfam" id="PF01388">
    <property type="entry name" value="ARID"/>
    <property type="match status" value="1"/>
</dbReference>
<feature type="region of interest" description="Disordered" evidence="2">
    <location>
        <begin position="128"/>
        <end position="148"/>
    </location>
</feature>
<dbReference type="InterPro" id="IPR045303">
    <property type="entry name" value="ARID_HMGB9-like"/>
</dbReference>
<dbReference type="InterPro" id="IPR001606">
    <property type="entry name" value="ARID_dom"/>
</dbReference>
<evidence type="ECO:0000259" key="3">
    <source>
        <dbReference type="PROSITE" id="PS50118"/>
    </source>
</evidence>
<dbReference type="InterPro" id="IPR036910">
    <property type="entry name" value="HMG_box_dom_sf"/>
</dbReference>
<dbReference type="CDD" id="cd22009">
    <property type="entry name" value="HMG-box_AtHMGB9-like"/>
    <property type="match status" value="1"/>
</dbReference>
<dbReference type="Gene3D" id="1.10.30.10">
    <property type="entry name" value="High mobility group box domain"/>
    <property type="match status" value="1"/>
</dbReference>
<evidence type="ECO:0000259" key="4">
    <source>
        <dbReference type="PROSITE" id="PS51011"/>
    </source>
</evidence>
<accession>A0A8D7FCH0</accession>
<dbReference type="SUPFAM" id="SSF46774">
    <property type="entry name" value="ARID-like"/>
    <property type="match status" value="1"/>
</dbReference>
<dbReference type="SMART" id="SM00398">
    <property type="entry name" value="HMG"/>
    <property type="match status" value="1"/>
</dbReference>
<dbReference type="CDD" id="cd16872">
    <property type="entry name" value="ARID_HMGB9-like"/>
    <property type="match status" value="1"/>
</dbReference>
<dbReference type="Gene3D" id="1.10.150.60">
    <property type="entry name" value="ARID DNA-binding domain"/>
    <property type="match status" value="1"/>
</dbReference>
<gene>
    <name evidence="5" type="ORF">GSMUA_203430.1</name>
</gene>
<feature type="region of interest" description="Disordered" evidence="2">
    <location>
        <begin position="368"/>
        <end position="391"/>
    </location>
</feature>
<evidence type="ECO:0000256" key="1">
    <source>
        <dbReference type="PROSITE-ProRule" id="PRU00267"/>
    </source>
</evidence>
<dbReference type="GO" id="GO:0005634">
    <property type="term" value="C:nucleus"/>
    <property type="evidence" value="ECO:0007669"/>
    <property type="project" value="UniProtKB-UniRule"/>
</dbReference>
<dbReference type="EMBL" id="HG996468">
    <property type="protein sequence ID" value="CAG1848757.1"/>
    <property type="molecule type" value="Genomic_DNA"/>
</dbReference>
<dbReference type="AlphaFoldDB" id="A0A8D7FCH0"/>
<dbReference type="PANTHER" id="PTHR46691">
    <property type="entry name" value="HIGH MOBILITY GROUP B PROTEIN 9"/>
    <property type="match status" value="1"/>
</dbReference>
<feature type="DNA-binding region" description="HMG box" evidence="1">
    <location>
        <begin position="292"/>
        <end position="359"/>
    </location>
</feature>
<evidence type="ECO:0000256" key="2">
    <source>
        <dbReference type="SAM" id="MobiDB-lite"/>
    </source>
</evidence>
<dbReference type="PROSITE" id="PS51011">
    <property type="entry name" value="ARID"/>
    <property type="match status" value="1"/>
</dbReference>
<reference evidence="5" key="1">
    <citation type="submission" date="2021-03" db="EMBL/GenBank/DDBJ databases">
        <authorList>
            <consortium name="Genoscope - CEA"/>
            <person name="William W."/>
        </authorList>
    </citation>
    <scope>NUCLEOTIDE SEQUENCE</scope>
    <source>
        <strain evidence="5">Doubled-haploid Pahang</strain>
    </source>
</reference>
<dbReference type="Pfam" id="PF00505">
    <property type="entry name" value="HMG_box"/>
    <property type="match status" value="1"/>
</dbReference>
<organism evidence="5">
    <name type="scientific">Musa acuminata subsp. malaccensis</name>
    <name type="common">Wild banana</name>
    <name type="synonym">Musa malaccensis</name>
    <dbReference type="NCBI Taxonomy" id="214687"/>
    <lineage>
        <taxon>Eukaryota</taxon>
        <taxon>Viridiplantae</taxon>
        <taxon>Streptophyta</taxon>
        <taxon>Embryophyta</taxon>
        <taxon>Tracheophyta</taxon>
        <taxon>Spermatophyta</taxon>
        <taxon>Magnoliopsida</taxon>
        <taxon>Liliopsida</taxon>
        <taxon>Zingiberales</taxon>
        <taxon>Musaceae</taxon>
        <taxon>Musa</taxon>
    </lineage>
</organism>
<name>A0A8D7FCH0_MUSAM</name>
<keyword evidence="1" id="KW-0539">Nucleus</keyword>
<dbReference type="InterPro" id="IPR009071">
    <property type="entry name" value="HMG_box_dom"/>
</dbReference>
<dbReference type="SMART" id="SM00501">
    <property type="entry name" value="BRIGHT"/>
    <property type="match status" value="1"/>
</dbReference>
<feature type="compositionally biased region" description="Basic and acidic residues" evidence="2">
    <location>
        <begin position="379"/>
        <end position="391"/>
    </location>
</feature>
<dbReference type="PANTHER" id="PTHR46691:SF1">
    <property type="entry name" value="AT-RICH INTERACTIVE DOMAIN-CONTAINING PROTEIN 2"/>
    <property type="match status" value="1"/>
</dbReference>
<dbReference type="InterPro" id="IPR036431">
    <property type="entry name" value="ARID_dom_sf"/>
</dbReference>
<dbReference type="GO" id="GO:0003677">
    <property type="term" value="F:DNA binding"/>
    <property type="evidence" value="ECO:0007669"/>
    <property type="project" value="UniProtKB-UniRule"/>
</dbReference>
<protein>
    <submittedName>
        <fullName evidence="5">(wild Malaysian banana) hypothetical protein</fullName>
    </submittedName>
</protein>
<feature type="domain" description="ARID" evidence="4">
    <location>
        <begin position="26"/>
        <end position="117"/>
    </location>
</feature>